<dbReference type="Gramene" id="OMERI03G23010.1">
    <property type="protein sequence ID" value="OMERI03G23010.1"/>
    <property type="gene ID" value="OMERI03G23010"/>
</dbReference>
<feature type="compositionally biased region" description="Low complexity" evidence="1">
    <location>
        <begin position="23"/>
        <end position="37"/>
    </location>
</feature>
<dbReference type="HOGENOM" id="CLU_2678327_0_0_1"/>
<feature type="transmembrane region" description="Helical" evidence="2">
    <location>
        <begin position="45"/>
        <end position="64"/>
    </location>
</feature>
<protein>
    <submittedName>
        <fullName evidence="3">Uncharacterized protein</fullName>
    </submittedName>
</protein>
<evidence type="ECO:0000256" key="2">
    <source>
        <dbReference type="SAM" id="Phobius"/>
    </source>
</evidence>
<dbReference type="AlphaFoldDB" id="A0A0E0D3I3"/>
<organism evidence="3">
    <name type="scientific">Oryza meridionalis</name>
    <dbReference type="NCBI Taxonomy" id="40149"/>
    <lineage>
        <taxon>Eukaryota</taxon>
        <taxon>Viridiplantae</taxon>
        <taxon>Streptophyta</taxon>
        <taxon>Embryophyta</taxon>
        <taxon>Tracheophyta</taxon>
        <taxon>Spermatophyta</taxon>
        <taxon>Magnoliopsida</taxon>
        <taxon>Liliopsida</taxon>
        <taxon>Poales</taxon>
        <taxon>Poaceae</taxon>
        <taxon>BOP clade</taxon>
        <taxon>Oryzoideae</taxon>
        <taxon>Oryzeae</taxon>
        <taxon>Oryzinae</taxon>
        <taxon>Oryza</taxon>
    </lineage>
</organism>
<feature type="compositionally biased region" description="Basic and acidic residues" evidence="1">
    <location>
        <begin position="1"/>
        <end position="22"/>
    </location>
</feature>
<evidence type="ECO:0000313" key="3">
    <source>
        <dbReference type="EnsemblPlants" id="OMERI03G23010.1"/>
    </source>
</evidence>
<dbReference type="EnsemblPlants" id="OMERI03G23010.1">
    <property type="protein sequence ID" value="OMERI03G23010.1"/>
    <property type="gene ID" value="OMERI03G23010"/>
</dbReference>
<proteinExistence type="predicted"/>
<accession>A0A0E0D3I3</accession>
<name>A0A0E0D3I3_9ORYZ</name>
<keyword evidence="2" id="KW-1133">Transmembrane helix</keyword>
<keyword evidence="2" id="KW-0472">Membrane</keyword>
<reference evidence="3" key="2">
    <citation type="submission" date="2018-05" db="EMBL/GenBank/DDBJ databases">
        <title>OmerRS3 (Oryza meridionalis Reference Sequence Version 3).</title>
        <authorList>
            <person name="Zhang J."/>
            <person name="Kudrna D."/>
            <person name="Lee S."/>
            <person name="Talag J."/>
            <person name="Welchert J."/>
            <person name="Wing R.A."/>
        </authorList>
    </citation>
    <scope>NUCLEOTIDE SEQUENCE [LARGE SCALE GENOMIC DNA]</scope>
    <source>
        <strain evidence="3">cv. OR44</strain>
    </source>
</reference>
<keyword evidence="4" id="KW-1185">Reference proteome</keyword>
<evidence type="ECO:0000313" key="4">
    <source>
        <dbReference type="Proteomes" id="UP000008021"/>
    </source>
</evidence>
<dbReference type="Proteomes" id="UP000008021">
    <property type="component" value="Chromosome 3"/>
</dbReference>
<sequence>QSPQEERVEETGRGREEAEEATRLAAAAAAPAPLRPRSGGVKAAVFWYPSCSIALPLGSIWGYLPSRRPPLKLVQ</sequence>
<feature type="region of interest" description="Disordered" evidence="1">
    <location>
        <begin position="1"/>
        <end position="37"/>
    </location>
</feature>
<keyword evidence="2" id="KW-0812">Transmembrane</keyword>
<evidence type="ECO:0000256" key="1">
    <source>
        <dbReference type="SAM" id="MobiDB-lite"/>
    </source>
</evidence>
<reference evidence="3" key="1">
    <citation type="submission" date="2015-04" db="UniProtKB">
        <authorList>
            <consortium name="EnsemblPlants"/>
        </authorList>
    </citation>
    <scope>IDENTIFICATION</scope>
</reference>